<dbReference type="Proteomes" id="UP000078555">
    <property type="component" value="Unassembled WGS sequence"/>
</dbReference>
<sequence length="691" mass="81977">MDLYEEEIYDRANINITVIVNDNIKEAIIKNLKNNMKDKNVNINSYNYNNIHGINSFTNDFEKVCEGSIMLQGWLKKVKMTSSVIIFCIDWQNIIYESNYENEFGKKECADELSNGKYEQRGGDNLREVYVSGLNGDTTKSYFACKDDSNEGYLDGVNPHEGNLSEIIPDEDKQNIYFPNSNMDQTHHGMPEVDSQNEQIEEEKKRKIFLQYPCIKNAQYMKEINSNLIRRIEEINEVIMKRKKICKIIVLVILPENAKNTEEYIKYISFLNSQNISAIFITLGLREIHNKIKKLENLLTDCINSFFKQYLISYENKSSKNMLSFFKYNFKKAYILEILEKYDESMKIYVNICKMFYENVSENVFPNKTTFFEYVLFFNYISIRMIFIYLYFKDIKKSIHHIYTHKKIIFLALMTKEENEVGEEVNTKLEQITNAFNITGDTDFIRYIKHFVCNYDENGTKGKEIMEYVYGEEANKLLHLLYDTISKECLYYNLLSCIYFYFYRIIKNFNISTHDIVLYGIYCCFCIYYQIQAITKRSKLVKEFPNIQFGTYFKIAPVSFLFDFVLNFLIEIFRSISVNKITSLARIIIYLLCLIYYEKGNYMFCLYLLLLFFNNEEEFFLLTSIDTTVLKSRTYELSDFYSALRIFGGCRRYLHSRYGTEDNQLVHSMWIWPLSYLCACSTVHRGAAYRM</sequence>
<keyword evidence="1" id="KW-0812">Transmembrane</keyword>
<proteinExistence type="predicted"/>
<accession>A0A1A8YLV8</accession>
<feature type="transmembrane region" description="Helical" evidence="1">
    <location>
        <begin position="552"/>
        <end position="570"/>
    </location>
</feature>
<protein>
    <submittedName>
        <fullName evidence="3">Uncharacterized protein</fullName>
    </submittedName>
</protein>
<keyword evidence="1" id="KW-0472">Membrane</keyword>
<organism evidence="3 4">
    <name type="scientific">Plasmodium ovale wallikeri</name>
    <dbReference type="NCBI Taxonomy" id="864142"/>
    <lineage>
        <taxon>Eukaryota</taxon>
        <taxon>Sar</taxon>
        <taxon>Alveolata</taxon>
        <taxon>Apicomplexa</taxon>
        <taxon>Aconoidasida</taxon>
        <taxon>Haemosporida</taxon>
        <taxon>Plasmodiidae</taxon>
        <taxon>Plasmodium</taxon>
        <taxon>Plasmodium (Plasmodium)</taxon>
    </lineage>
</organism>
<name>A0A1A8YLV8_PLAOA</name>
<evidence type="ECO:0000313" key="4">
    <source>
        <dbReference type="Proteomes" id="UP000078550"/>
    </source>
</evidence>
<evidence type="ECO:0000313" key="3">
    <source>
        <dbReference type="EMBL" id="SBT32515.1"/>
    </source>
</evidence>
<evidence type="ECO:0000313" key="2">
    <source>
        <dbReference type="EMBL" id="SBT31970.1"/>
    </source>
</evidence>
<gene>
    <name evidence="2" type="ORF">POVWA1_009800</name>
    <name evidence="3" type="ORF">POVWA2_010010</name>
</gene>
<reference evidence="3" key="2">
    <citation type="submission" date="2016-05" db="EMBL/GenBank/DDBJ databases">
        <authorList>
            <person name="Lavstsen T."/>
            <person name="Jespersen J.S."/>
        </authorList>
    </citation>
    <scope>NUCLEOTIDE SEQUENCE [LARGE SCALE GENOMIC DNA]</scope>
</reference>
<dbReference type="AlphaFoldDB" id="A0A1A8YLV8"/>
<reference evidence="4 5" key="1">
    <citation type="submission" date="2016-05" db="EMBL/GenBank/DDBJ databases">
        <authorList>
            <person name="Naeem Raeece"/>
        </authorList>
    </citation>
    <scope>NUCLEOTIDE SEQUENCE [LARGE SCALE GENOMIC DNA]</scope>
</reference>
<keyword evidence="5" id="KW-1185">Reference proteome</keyword>
<dbReference type="EMBL" id="FLRE01000038">
    <property type="protein sequence ID" value="SBT32515.1"/>
    <property type="molecule type" value="Genomic_DNA"/>
</dbReference>
<dbReference type="Proteomes" id="UP000078550">
    <property type="component" value="Unassembled WGS sequence"/>
</dbReference>
<dbReference type="EMBL" id="FLRD01000030">
    <property type="protein sequence ID" value="SBT31970.1"/>
    <property type="molecule type" value="Genomic_DNA"/>
</dbReference>
<feature type="transmembrane region" description="Helical" evidence="1">
    <location>
        <begin position="512"/>
        <end position="531"/>
    </location>
</feature>
<keyword evidence="1" id="KW-1133">Transmembrane helix</keyword>
<evidence type="ECO:0000256" key="1">
    <source>
        <dbReference type="SAM" id="Phobius"/>
    </source>
</evidence>
<feature type="transmembrane region" description="Helical" evidence="1">
    <location>
        <begin position="371"/>
        <end position="392"/>
    </location>
</feature>
<evidence type="ECO:0000313" key="5">
    <source>
        <dbReference type="Proteomes" id="UP000078555"/>
    </source>
</evidence>